<evidence type="ECO:0000256" key="9">
    <source>
        <dbReference type="ARBA" id="ARBA00025772"/>
    </source>
</evidence>
<keyword evidence="5" id="KW-0997">Cell inner membrane</keyword>
<dbReference type="Pfam" id="PF12019">
    <property type="entry name" value="GspH"/>
    <property type="match status" value="1"/>
</dbReference>
<dbReference type="GO" id="GO:0015628">
    <property type="term" value="P:protein secretion by the type II secretion system"/>
    <property type="evidence" value="ECO:0007669"/>
    <property type="project" value="InterPro"/>
</dbReference>
<proteinExistence type="inferred from homology"/>
<comment type="subcellular location">
    <subcellularLocation>
        <location evidence="1">Cell inner membrane</location>
        <topology evidence="1">Single-pass membrane protein</topology>
    </subcellularLocation>
</comment>
<keyword evidence="4" id="KW-0488">Methylation</keyword>
<dbReference type="Proteomes" id="UP000282818">
    <property type="component" value="Unassembled WGS sequence"/>
</dbReference>
<dbReference type="NCBIfam" id="TIGR02532">
    <property type="entry name" value="IV_pilin_GFxxxE"/>
    <property type="match status" value="1"/>
</dbReference>
<keyword evidence="7 11" id="KW-1133">Transmembrane helix</keyword>
<accession>A0A437Q700</accession>
<protein>
    <recommendedName>
        <fullName evidence="2">Type II secretion system protein H</fullName>
    </recommendedName>
    <alternativeName>
        <fullName evidence="10">General secretion pathway protein H</fullName>
    </alternativeName>
</protein>
<dbReference type="RefSeq" id="WP_127694501.1">
    <property type="nucleotide sequence ID" value="NZ_SACQ01000005.1"/>
</dbReference>
<evidence type="ECO:0000313" key="13">
    <source>
        <dbReference type="EMBL" id="RVU30305.1"/>
    </source>
</evidence>
<dbReference type="Pfam" id="PF07963">
    <property type="entry name" value="N_methyl"/>
    <property type="match status" value="1"/>
</dbReference>
<sequence length="152" mass="16295">MQRGFTLLEILVVLGIAAVMLGVSGPYAQKMYQTMQYHGAVKDVMTALIAGRYEAISHSESVDVRFDPQARTVNVGSKKIQLPENIQLSAATAREYNRLYDGNLAVVRFFADGSSSGGSISLVRESGAGVQLTVDWLLGSVSQAKLAENAAL</sequence>
<gene>
    <name evidence="13" type="ORF">EOE65_11715</name>
</gene>
<dbReference type="AlphaFoldDB" id="A0A437Q700"/>
<evidence type="ECO:0000256" key="4">
    <source>
        <dbReference type="ARBA" id="ARBA00022481"/>
    </source>
</evidence>
<keyword evidence="6 11" id="KW-0812">Transmembrane</keyword>
<evidence type="ECO:0000256" key="5">
    <source>
        <dbReference type="ARBA" id="ARBA00022519"/>
    </source>
</evidence>
<dbReference type="InterPro" id="IPR045584">
    <property type="entry name" value="Pilin-like"/>
</dbReference>
<evidence type="ECO:0000256" key="7">
    <source>
        <dbReference type="ARBA" id="ARBA00022989"/>
    </source>
</evidence>
<comment type="caution">
    <text evidence="13">The sequence shown here is derived from an EMBL/GenBank/DDBJ whole genome shotgun (WGS) entry which is preliminary data.</text>
</comment>
<evidence type="ECO:0000256" key="10">
    <source>
        <dbReference type="ARBA" id="ARBA00030775"/>
    </source>
</evidence>
<evidence type="ECO:0000313" key="14">
    <source>
        <dbReference type="Proteomes" id="UP000282818"/>
    </source>
</evidence>
<keyword evidence="8 11" id="KW-0472">Membrane</keyword>
<dbReference type="EMBL" id="SACQ01000005">
    <property type="protein sequence ID" value="RVU30305.1"/>
    <property type="molecule type" value="Genomic_DNA"/>
</dbReference>
<dbReference type="InterPro" id="IPR012902">
    <property type="entry name" value="N_methyl_site"/>
</dbReference>
<evidence type="ECO:0000256" key="1">
    <source>
        <dbReference type="ARBA" id="ARBA00004377"/>
    </source>
</evidence>
<reference evidence="13 14" key="1">
    <citation type="submission" date="2019-01" db="EMBL/GenBank/DDBJ databases">
        <authorList>
            <person name="Chen W.-M."/>
        </authorList>
    </citation>
    <scope>NUCLEOTIDE SEQUENCE [LARGE SCALE GENOMIC DNA]</scope>
    <source>
        <strain evidence="13 14">HPM-16</strain>
    </source>
</reference>
<evidence type="ECO:0000256" key="2">
    <source>
        <dbReference type="ARBA" id="ARBA00021549"/>
    </source>
</evidence>
<dbReference type="GO" id="GO:0005886">
    <property type="term" value="C:plasma membrane"/>
    <property type="evidence" value="ECO:0007669"/>
    <property type="project" value="UniProtKB-SubCell"/>
</dbReference>
<organism evidence="13 14">
    <name type="scientific">Neptunomonas marina</name>
    <dbReference type="NCBI Taxonomy" id="1815562"/>
    <lineage>
        <taxon>Bacteria</taxon>
        <taxon>Pseudomonadati</taxon>
        <taxon>Pseudomonadota</taxon>
        <taxon>Gammaproteobacteria</taxon>
        <taxon>Oceanospirillales</taxon>
        <taxon>Oceanospirillaceae</taxon>
        <taxon>Neptunomonas</taxon>
    </lineage>
</organism>
<dbReference type="GO" id="GO:0015627">
    <property type="term" value="C:type II protein secretion system complex"/>
    <property type="evidence" value="ECO:0007669"/>
    <property type="project" value="InterPro"/>
</dbReference>
<evidence type="ECO:0000256" key="11">
    <source>
        <dbReference type="SAM" id="Phobius"/>
    </source>
</evidence>
<name>A0A437Q700_9GAMM</name>
<comment type="similarity">
    <text evidence="9">Belongs to the GSP H family.</text>
</comment>
<keyword evidence="14" id="KW-1185">Reference proteome</keyword>
<evidence type="ECO:0000259" key="12">
    <source>
        <dbReference type="Pfam" id="PF12019"/>
    </source>
</evidence>
<dbReference type="SUPFAM" id="SSF54523">
    <property type="entry name" value="Pili subunits"/>
    <property type="match status" value="1"/>
</dbReference>
<evidence type="ECO:0000256" key="3">
    <source>
        <dbReference type="ARBA" id="ARBA00022475"/>
    </source>
</evidence>
<feature type="domain" description="General secretion pathway GspH" evidence="12">
    <location>
        <begin position="40"/>
        <end position="136"/>
    </location>
</feature>
<evidence type="ECO:0000256" key="8">
    <source>
        <dbReference type="ARBA" id="ARBA00023136"/>
    </source>
</evidence>
<evidence type="ECO:0000256" key="6">
    <source>
        <dbReference type="ARBA" id="ARBA00022692"/>
    </source>
</evidence>
<keyword evidence="3" id="KW-1003">Cell membrane</keyword>
<feature type="transmembrane region" description="Helical" evidence="11">
    <location>
        <begin position="6"/>
        <end position="28"/>
    </location>
</feature>
<dbReference type="InterPro" id="IPR022346">
    <property type="entry name" value="T2SS_GspH"/>
</dbReference>